<dbReference type="InterPro" id="IPR028082">
    <property type="entry name" value="Peripla_BP_I"/>
</dbReference>
<dbReference type="SUPFAM" id="SSF53822">
    <property type="entry name" value="Periplasmic binding protein-like I"/>
    <property type="match status" value="1"/>
</dbReference>
<dbReference type="HOGENOM" id="CLU_027128_7_1_3"/>
<dbReference type="PANTHER" id="PTHR47235">
    <property type="entry name" value="BLR6548 PROTEIN"/>
    <property type="match status" value="1"/>
</dbReference>
<feature type="domain" description="Leucine-binding protein" evidence="3">
    <location>
        <begin position="14"/>
        <end position="316"/>
    </location>
</feature>
<reference evidence="4 5" key="1">
    <citation type="journal article" date="2007" name="PLoS Genet.">
        <title>Patterns and implications of gene gain and loss in the evolution of Prochlorococcus.</title>
        <authorList>
            <person name="Kettler G.C."/>
            <person name="Martiny A.C."/>
            <person name="Huang K."/>
            <person name="Zucker J."/>
            <person name="Coleman M.L."/>
            <person name="Rodrigue S."/>
            <person name="Chen F."/>
            <person name="Lapidus A."/>
            <person name="Ferriera S."/>
            <person name="Johnson J."/>
            <person name="Steglich C."/>
            <person name="Church G.M."/>
            <person name="Richardson P."/>
            <person name="Chisholm S.W."/>
        </authorList>
    </citation>
    <scope>NUCLEOTIDE SEQUENCE [LARGE SCALE GENOMIC DNA]</scope>
    <source>
        <strain evidence="4 5">MIT 9303</strain>
    </source>
</reference>
<dbReference type="InterPro" id="IPR028081">
    <property type="entry name" value="Leu-bd"/>
</dbReference>
<dbReference type="PANTHER" id="PTHR47235:SF1">
    <property type="entry name" value="BLR6548 PROTEIN"/>
    <property type="match status" value="1"/>
</dbReference>
<protein>
    <recommendedName>
        <fullName evidence="3">Leucine-binding protein domain-containing protein</fullName>
    </recommendedName>
</protein>
<dbReference type="CDD" id="cd19978">
    <property type="entry name" value="PBP1_ABC_ligand_binding-like"/>
    <property type="match status" value="1"/>
</dbReference>
<evidence type="ECO:0000256" key="2">
    <source>
        <dbReference type="ARBA" id="ARBA00022729"/>
    </source>
</evidence>
<evidence type="ECO:0000259" key="3">
    <source>
        <dbReference type="Pfam" id="PF13458"/>
    </source>
</evidence>
<dbReference type="BioCyc" id="PMAR59922:G1G80-1863-MONOMER"/>
<organism evidence="4 5">
    <name type="scientific">Prochlorococcus marinus (strain MIT 9303)</name>
    <dbReference type="NCBI Taxonomy" id="59922"/>
    <lineage>
        <taxon>Bacteria</taxon>
        <taxon>Bacillati</taxon>
        <taxon>Cyanobacteriota</taxon>
        <taxon>Cyanophyceae</taxon>
        <taxon>Synechococcales</taxon>
        <taxon>Prochlorococcaceae</taxon>
        <taxon>Prochlorococcus</taxon>
    </lineage>
</organism>
<accession>A2CBK9</accession>
<name>A2CBK9_PROM3</name>
<proteinExistence type="inferred from homology"/>
<evidence type="ECO:0000256" key="1">
    <source>
        <dbReference type="ARBA" id="ARBA00010062"/>
    </source>
</evidence>
<keyword evidence="2" id="KW-0732">Signal</keyword>
<sequence length="342" mass="37718">MDPKPLIFAQSLVLSGPARDLGRNFIKGIDLYLKKVNDQGGIDGRPIMIWRLDDGYEPENAYNNTSQFVSYSQLLGLFGYIGTPTTKASLPLAKAAEIDIISPFTGASVLRGENNAYTIHHRASYADEAKRIVDYLVNDGFVRIAIGYQNDSYGKDVLNSLIEELADPHMLSPVISVPLVRNSRDTGNAAKEIKAHNPDALIAISTYQTVASLIQNLNSQGSYPQVMTISFTGTKSLIKELPRHTSFGIGVTQVVPFPWDLRNPIVRDYQHDLRHVDSDAEFDFVSLEGYLIARKLVSALRKASPVINRSSLRDALLEENDGLISGGVEVDLVFLGTDPWQP</sequence>
<dbReference type="Pfam" id="PF13458">
    <property type="entry name" value="Peripla_BP_6"/>
    <property type="match status" value="1"/>
</dbReference>
<gene>
    <name evidence="4" type="ordered locus">P9303_21341</name>
</gene>
<dbReference type="EMBL" id="CP000554">
    <property type="protein sequence ID" value="ABM78869.1"/>
    <property type="molecule type" value="Genomic_DNA"/>
</dbReference>
<dbReference type="Proteomes" id="UP000002274">
    <property type="component" value="Chromosome"/>
</dbReference>
<dbReference type="KEGG" id="pmf:P9303_21341"/>
<dbReference type="AlphaFoldDB" id="A2CBK9"/>
<dbReference type="STRING" id="59922.P9303_21341"/>
<comment type="similarity">
    <text evidence="1">Belongs to the leucine-binding protein family.</text>
</comment>
<dbReference type="Gene3D" id="3.40.50.2300">
    <property type="match status" value="2"/>
</dbReference>
<evidence type="ECO:0000313" key="4">
    <source>
        <dbReference type="EMBL" id="ABM78869.1"/>
    </source>
</evidence>
<evidence type="ECO:0000313" key="5">
    <source>
        <dbReference type="Proteomes" id="UP000002274"/>
    </source>
</evidence>
<dbReference type="RefSeq" id="WP_011826743.1">
    <property type="nucleotide sequence ID" value="NC_008820.1"/>
</dbReference>